<gene>
    <name evidence="1" type="ORF">VBRA1451_LOCUS4267</name>
    <name evidence="2" type="ORF">VBRA1451_LOCUS4268</name>
</gene>
<name>A0A6U4B2D6_9ALVE</name>
<evidence type="ECO:0000313" key="1">
    <source>
        <dbReference type="EMBL" id="CAD9049208.1"/>
    </source>
</evidence>
<accession>A0A6U4B2D6</accession>
<proteinExistence type="predicted"/>
<dbReference type="EMBL" id="HBGB01007510">
    <property type="protein sequence ID" value="CAD9049208.1"/>
    <property type="molecule type" value="Transcribed_RNA"/>
</dbReference>
<sequence>MIILKRKVKVTDEGWIHRFVSSMGGFRRQAVGVWLGLHGGRTLTLARQQLRILSRQQESCSSLVGQENRSSLAAALWLQPNDNEGGLQRAAAAALSFFSVAASLSLPTCLSDCLSMSALSLAVLGVGDSIE</sequence>
<dbReference type="EMBL" id="HBGB01007511">
    <property type="protein sequence ID" value="CAD9049209.1"/>
    <property type="molecule type" value="Transcribed_RNA"/>
</dbReference>
<organism evidence="1">
    <name type="scientific">Vitrella brassicaformis</name>
    <dbReference type="NCBI Taxonomy" id="1169539"/>
    <lineage>
        <taxon>Eukaryota</taxon>
        <taxon>Sar</taxon>
        <taxon>Alveolata</taxon>
        <taxon>Colpodellida</taxon>
        <taxon>Vitrellaceae</taxon>
        <taxon>Vitrella</taxon>
    </lineage>
</organism>
<evidence type="ECO:0000313" key="2">
    <source>
        <dbReference type="EMBL" id="CAD9049209.1"/>
    </source>
</evidence>
<protein>
    <submittedName>
        <fullName evidence="1">Uncharacterized protein</fullName>
    </submittedName>
</protein>
<dbReference type="AlphaFoldDB" id="A0A6U4B2D6"/>
<reference evidence="1" key="1">
    <citation type="submission" date="2021-01" db="EMBL/GenBank/DDBJ databases">
        <authorList>
            <person name="Corre E."/>
            <person name="Pelletier E."/>
            <person name="Niang G."/>
            <person name="Scheremetjew M."/>
            <person name="Finn R."/>
            <person name="Kale V."/>
            <person name="Holt S."/>
            <person name="Cochrane G."/>
            <person name="Meng A."/>
            <person name="Brown T."/>
            <person name="Cohen L."/>
        </authorList>
    </citation>
    <scope>NUCLEOTIDE SEQUENCE</scope>
    <source>
        <strain evidence="1">CCMP3346</strain>
    </source>
</reference>